<proteinExistence type="predicted"/>
<name>A0A0F9ALG1_9ZZZZ</name>
<reference evidence="1" key="1">
    <citation type="journal article" date="2015" name="Nature">
        <title>Complex archaea that bridge the gap between prokaryotes and eukaryotes.</title>
        <authorList>
            <person name="Spang A."/>
            <person name="Saw J.H."/>
            <person name="Jorgensen S.L."/>
            <person name="Zaremba-Niedzwiedzka K."/>
            <person name="Martijn J."/>
            <person name="Lind A.E."/>
            <person name="van Eijk R."/>
            <person name="Schleper C."/>
            <person name="Guy L."/>
            <person name="Ettema T.J."/>
        </authorList>
    </citation>
    <scope>NUCLEOTIDE SEQUENCE</scope>
</reference>
<accession>A0A0F9ALG1</accession>
<organism evidence="1">
    <name type="scientific">marine sediment metagenome</name>
    <dbReference type="NCBI Taxonomy" id="412755"/>
    <lineage>
        <taxon>unclassified sequences</taxon>
        <taxon>metagenomes</taxon>
        <taxon>ecological metagenomes</taxon>
    </lineage>
</organism>
<dbReference type="AlphaFoldDB" id="A0A0F9ALG1"/>
<evidence type="ECO:0000313" key="1">
    <source>
        <dbReference type="EMBL" id="KKK99125.1"/>
    </source>
</evidence>
<gene>
    <name evidence="1" type="ORF">LCGC14_2635860</name>
</gene>
<comment type="caution">
    <text evidence="1">The sequence shown here is derived from an EMBL/GenBank/DDBJ whole genome shotgun (WGS) entry which is preliminary data.</text>
</comment>
<protein>
    <submittedName>
        <fullName evidence="1">Uncharacterized protein</fullName>
    </submittedName>
</protein>
<dbReference type="EMBL" id="LAZR01045330">
    <property type="protein sequence ID" value="KKK99125.1"/>
    <property type="molecule type" value="Genomic_DNA"/>
</dbReference>
<sequence length="88" mass="10266">MIYLGFDLYHQLSIVNYNGQMLFCRRCPRTKEIMGGLYAVSVEAKGVKPYTHKVEYSHQAWSDLLSVAQNYDITCQQTDAYYRTKEQS</sequence>